<name>A0A917GUE4_9BACL</name>
<comment type="caution">
    <text evidence="2">The sequence shown here is derived from an EMBL/GenBank/DDBJ whole genome shotgun (WGS) entry which is preliminary data.</text>
</comment>
<keyword evidence="3" id="KW-1185">Reference proteome</keyword>
<evidence type="ECO:0008006" key="4">
    <source>
        <dbReference type="Google" id="ProtNLM"/>
    </source>
</evidence>
<feature type="transmembrane region" description="Helical" evidence="1">
    <location>
        <begin position="34"/>
        <end position="55"/>
    </location>
</feature>
<dbReference type="RefSeq" id="WP_188887542.1">
    <property type="nucleotide sequence ID" value="NZ_BMHY01000001.1"/>
</dbReference>
<dbReference type="AlphaFoldDB" id="A0A917GUE4"/>
<evidence type="ECO:0000313" key="2">
    <source>
        <dbReference type="EMBL" id="GGG56757.1"/>
    </source>
</evidence>
<feature type="transmembrane region" description="Helical" evidence="1">
    <location>
        <begin position="12"/>
        <end position="27"/>
    </location>
</feature>
<gene>
    <name evidence="2" type="ORF">GCM10010918_07210</name>
</gene>
<dbReference type="NCBIfam" id="TIGR02896">
    <property type="entry name" value="spore_III_AF"/>
    <property type="match status" value="1"/>
</dbReference>
<sequence length="250" mass="27335">MVTWLGDWLRDIIAVIMLAVFMELLLPNKAMQRYARLVIGLLILLTILSPVLRLLQGDFSSRLSDSVRQWEMGSGTQDIKMPTLQDIQKDAENLSKRRDSQAAALTQQTLEKAMANAVSERTKAKVEQVDVELKWVAEGSRRTPYLSKVTVTMAAVEASQPGKGDAAQDTKPDVQVDEVKPVDVSIKVDTGSVESGATGKSSAGDELAEDAWMKVSPALGDKVRSVLADGWGVNPEIVLVRQPAANDRRH</sequence>
<keyword evidence="1" id="KW-0472">Membrane</keyword>
<dbReference type="Pfam" id="PF09581">
    <property type="entry name" value="Spore_III_AF"/>
    <property type="match status" value="1"/>
</dbReference>
<evidence type="ECO:0000256" key="1">
    <source>
        <dbReference type="SAM" id="Phobius"/>
    </source>
</evidence>
<reference evidence="2 3" key="1">
    <citation type="journal article" date="2014" name="Int. J. Syst. Evol. Microbiol.">
        <title>Complete genome sequence of Corynebacterium casei LMG S-19264T (=DSM 44701T), isolated from a smear-ripened cheese.</title>
        <authorList>
            <consortium name="US DOE Joint Genome Institute (JGI-PGF)"/>
            <person name="Walter F."/>
            <person name="Albersmeier A."/>
            <person name="Kalinowski J."/>
            <person name="Ruckert C."/>
        </authorList>
    </citation>
    <scope>NUCLEOTIDE SEQUENCE [LARGE SCALE GENOMIC DNA]</scope>
    <source>
        <strain evidence="2 3">CGMCC 1.15286</strain>
    </source>
</reference>
<proteinExistence type="predicted"/>
<evidence type="ECO:0000313" key="3">
    <source>
        <dbReference type="Proteomes" id="UP000600247"/>
    </source>
</evidence>
<dbReference type="EMBL" id="BMHY01000001">
    <property type="protein sequence ID" value="GGG56757.1"/>
    <property type="molecule type" value="Genomic_DNA"/>
</dbReference>
<protein>
    <recommendedName>
        <fullName evidence="4">Stage III sporulation protein AF</fullName>
    </recommendedName>
</protein>
<dbReference type="Proteomes" id="UP000600247">
    <property type="component" value="Unassembled WGS sequence"/>
</dbReference>
<organism evidence="2 3">
    <name type="scientific">Paenibacillus radicis</name>
    <name type="common">ex Gao et al. 2016</name>
    <dbReference type="NCBI Taxonomy" id="1737354"/>
    <lineage>
        <taxon>Bacteria</taxon>
        <taxon>Bacillati</taxon>
        <taxon>Bacillota</taxon>
        <taxon>Bacilli</taxon>
        <taxon>Bacillales</taxon>
        <taxon>Paenibacillaceae</taxon>
        <taxon>Paenibacillus</taxon>
    </lineage>
</organism>
<keyword evidence="1" id="KW-1133">Transmembrane helix</keyword>
<dbReference type="InterPro" id="IPR014245">
    <property type="entry name" value="Spore_III_AF"/>
</dbReference>
<accession>A0A917GUE4</accession>
<keyword evidence="1" id="KW-0812">Transmembrane</keyword>